<dbReference type="RefSeq" id="WP_143143144.1">
    <property type="nucleotide sequence ID" value="NZ_LWHB01000014.1"/>
</dbReference>
<protein>
    <submittedName>
        <fullName evidence="4">Sulfate starvation-induced protein 7</fullName>
    </submittedName>
</protein>
<sequence length="251" mass="28587">MLKRTYFNLFRGVCAGVFIGVFILVQATEYRVSMSLPNYAPLNFLSEKSEVEGFEHDVLDEIAKRAGVTFKYNYKTWKEIFTDLDQGQTDLLSSGISITPERKKKYFMSDSYLQIDPVVILTMDPSIEKIDDLVGKKISVKKNTSHEKLFLQLNNGDSGYLQYADSSWLTVKDVLKKEVVATIADSSIASSYLKNYSKFGLLSKVDTSFPKDNYGFVISKDKSELLKIVNDSLSEMKNDGSYDRLVKKWFN</sequence>
<dbReference type="PANTHER" id="PTHR35936:SF19">
    <property type="entry name" value="AMINO-ACID-BINDING PROTEIN YXEM-RELATED"/>
    <property type="match status" value="1"/>
</dbReference>
<dbReference type="InterPro" id="IPR001638">
    <property type="entry name" value="Solute-binding_3/MltF_N"/>
</dbReference>
<dbReference type="OrthoDB" id="368476at2"/>
<evidence type="ECO:0000313" key="4">
    <source>
        <dbReference type="EMBL" id="SUO93767.1"/>
    </source>
</evidence>
<dbReference type="Proteomes" id="UP000254601">
    <property type="component" value="Unassembled WGS sequence"/>
</dbReference>
<reference evidence="4 5" key="1">
    <citation type="submission" date="2018-06" db="EMBL/GenBank/DDBJ databases">
        <authorList>
            <consortium name="Pathogen Informatics"/>
            <person name="Doyle S."/>
        </authorList>
    </citation>
    <scope>NUCLEOTIDE SEQUENCE [LARGE SCALE GENOMIC DNA]</scope>
    <source>
        <strain evidence="4 5">NCTC13337</strain>
    </source>
</reference>
<dbReference type="SUPFAM" id="SSF53850">
    <property type="entry name" value="Periplasmic binding protein-like II"/>
    <property type="match status" value="1"/>
</dbReference>
<dbReference type="Gene3D" id="3.40.190.10">
    <property type="entry name" value="Periplasmic binding protein-like II"/>
    <property type="match status" value="2"/>
</dbReference>
<feature type="domain" description="Solute-binding protein family 3/N-terminal" evidence="3">
    <location>
        <begin position="29"/>
        <end position="251"/>
    </location>
</feature>
<evidence type="ECO:0000313" key="5">
    <source>
        <dbReference type="Proteomes" id="UP000254601"/>
    </source>
</evidence>
<dbReference type="SMART" id="SM00062">
    <property type="entry name" value="PBPb"/>
    <property type="match status" value="1"/>
</dbReference>
<keyword evidence="2" id="KW-0732">Signal</keyword>
<evidence type="ECO:0000256" key="2">
    <source>
        <dbReference type="ARBA" id="ARBA00022729"/>
    </source>
</evidence>
<organism evidence="4 5">
    <name type="scientific">Suttonella ornithocola</name>
    <dbReference type="NCBI Taxonomy" id="279832"/>
    <lineage>
        <taxon>Bacteria</taxon>
        <taxon>Pseudomonadati</taxon>
        <taxon>Pseudomonadota</taxon>
        <taxon>Gammaproteobacteria</taxon>
        <taxon>Cardiobacteriales</taxon>
        <taxon>Cardiobacteriaceae</taxon>
        <taxon>Suttonella</taxon>
    </lineage>
</organism>
<dbReference type="Pfam" id="PF00497">
    <property type="entry name" value="SBP_bac_3"/>
    <property type="match status" value="1"/>
</dbReference>
<evidence type="ECO:0000256" key="1">
    <source>
        <dbReference type="ARBA" id="ARBA00010333"/>
    </source>
</evidence>
<name>A0A380MR28_9GAMM</name>
<evidence type="ECO:0000259" key="3">
    <source>
        <dbReference type="SMART" id="SM00062"/>
    </source>
</evidence>
<dbReference type="AlphaFoldDB" id="A0A380MR28"/>
<accession>A0A380MR28</accession>
<dbReference type="PANTHER" id="PTHR35936">
    <property type="entry name" value="MEMBRANE-BOUND LYTIC MUREIN TRANSGLYCOSYLASE F"/>
    <property type="match status" value="1"/>
</dbReference>
<gene>
    <name evidence="4" type="primary">fliY_2</name>
    <name evidence="4" type="ORF">NCTC13337_00394</name>
</gene>
<comment type="similarity">
    <text evidence="1">Belongs to the bacterial solute-binding protein 3 family.</text>
</comment>
<dbReference type="EMBL" id="UHIC01000001">
    <property type="protein sequence ID" value="SUO93767.1"/>
    <property type="molecule type" value="Genomic_DNA"/>
</dbReference>
<proteinExistence type="inferred from homology"/>
<keyword evidence="5" id="KW-1185">Reference proteome</keyword>